<dbReference type="RefSeq" id="WP_149112198.1">
    <property type="nucleotide sequence ID" value="NZ_CP042425.1"/>
</dbReference>
<evidence type="ECO:0000256" key="2">
    <source>
        <dbReference type="ARBA" id="ARBA00023002"/>
    </source>
</evidence>
<dbReference type="PROSITE" id="PS00061">
    <property type="entry name" value="ADH_SHORT"/>
    <property type="match status" value="1"/>
</dbReference>
<evidence type="ECO:0000259" key="4">
    <source>
        <dbReference type="SMART" id="SM00822"/>
    </source>
</evidence>
<dbReference type="SMART" id="SM00822">
    <property type="entry name" value="PKS_KR"/>
    <property type="match status" value="1"/>
</dbReference>
<evidence type="ECO:0000256" key="1">
    <source>
        <dbReference type="ARBA" id="ARBA00006484"/>
    </source>
</evidence>
<dbReference type="SUPFAM" id="SSF51735">
    <property type="entry name" value="NAD(P)-binding Rossmann-fold domains"/>
    <property type="match status" value="1"/>
</dbReference>
<keyword evidence="6" id="KW-1185">Reference proteome</keyword>
<evidence type="ECO:0000313" key="5">
    <source>
        <dbReference type="EMBL" id="QEL17612.1"/>
    </source>
</evidence>
<evidence type="ECO:0000313" key="6">
    <source>
        <dbReference type="Proteomes" id="UP000324974"/>
    </source>
</evidence>
<name>A0A5C1AIU6_9BACT</name>
<dbReference type="GO" id="GO:0016020">
    <property type="term" value="C:membrane"/>
    <property type="evidence" value="ECO:0007669"/>
    <property type="project" value="TreeGrafter"/>
</dbReference>
<dbReference type="OrthoDB" id="151996at2"/>
<gene>
    <name evidence="5" type="ORF">PX52LOC_04608</name>
</gene>
<sequence length="332" mass="35074">MNRTLLLASAGVAGYFAYRALKPRYDFANKHVVITGGSRGLGLLLARQLTAAGARLSICGRDPNELGRAEEELTAAGGKVFARPCDVTHAGQVREWVAAARRENGPVDVLINNAGVIQVGPLDEMREPDFQRSLETHFWAAYHAINEVLPEMKARRAGRIVNIASVGGKVAVPHLLPYSVGKFALVGYSNGLRSEVRKHGVTVTTVCPGLMRTGSHVNAEFKGRHAEEYAWFALTNGLPGLSVSGEGAARAVLAACARGEAELLLGLPAKFIVAVQALFPNLTADAMAVANRWLLPEPGGIGQATATGAESRDLLPAAATVLTDRAAAANNE</sequence>
<protein>
    <submittedName>
        <fullName evidence="5">KR domain-containing protein</fullName>
    </submittedName>
</protein>
<dbReference type="InterPro" id="IPR036291">
    <property type="entry name" value="NAD(P)-bd_dom_sf"/>
</dbReference>
<dbReference type="CDD" id="cd05233">
    <property type="entry name" value="SDR_c"/>
    <property type="match status" value="1"/>
</dbReference>
<dbReference type="InterPro" id="IPR020904">
    <property type="entry name" value="Sc_DH/Rdtase_CS"/>
</dbReference>
<keyword evidence="2" id="KW-0560">Oxidoreductase</keyword>
<dbReference type="InterPro" id="IPR002347">
    <property type="entry name" value="SDR_fam"/>
</dbReference>
<feature type="domain" description="Ketoreductase" evidence="4">
    <location>
        <begin position="30"/>
        <end position="214"/>
    </location>
</feature>
<dbReference type="Proteomes" id="UP000324974">
    <property type="component" value="Chromosome"/>
</dbReference>
<comment type="similarity">
    <text evidence="1 3">Belongs to the short-chain dehydrogenases/reductases (SDR) family.</text>
</comment>
<dbReference type="GO" id="GO:0016491">
    <property type="term" value="F:oxidoreductase activity"/>
    <property type="evidence" value="ECO:0007669"/>
    <property type="project" value="UniProtKB-KW"/>
</dbReference>
<dbReference type="PANTHER" id="PTHR44196:SF1">
    <property type="entry name" value="DEHYDROGENASE_REDUCTASE SDR FAMILY MEMBER 7B"/>
    <property type="match status" value="1"/>
</dbReference>
<dbReference type="InterPro" id="IPR057326">
    <property type="entry name" value="KR_dom"/>
</dbReference>
<dbReference type="KEGG" id="lrs:PX52LOC_04608"/>
<accession>A0A5C1AIU6</accession>
<proteinExistence type="inferred from homology"/>
<dbReference type="PRINTS" id="PR00080">
    <property type="entry name" value="SDRFAMILY"/>
</dbReference>
<organism evidence="5 6">
    <name type="scientific">Limnoglobus roseus</name>
    <dbReference type="NCBI Taxonomy" id="2598579"/>
    <lineage>
        <taxon>Bacteria</taxon>
        <taxon>Pseudomonadati</taxon>
        <taxon>Planctomycetota</taxon>
        <taxon>Planctomycetia</taxon>
        <taxon>Gemmatales</taxon>
        <taxon>Gemmataceae</taxon>
        <taxon>Limnoglobus</taxon>
    </lineage>
</organism>
<evidence type="ECO:0000256" key="3">
    <source>
        <dbReference type="RuleBase" id="RU000363"/>
    </source>
</evidence>
<dbReference type="AlphaFoldDB" id="A0A5C1AIU6"/>
<dbReference type="PANTHER" id="PTHR44196">
    <property type="entry name" value="DEHYDROGENASE/REDUCTASE SDR FAMILY MEMBER 7B"/>
    <property type="match status" value="1"/>
</dbReference>
<dbReference type="PRINTS" id="PR00081">
    <property type="entry name" value="GDHRDH"/>
</dbReference>
<dbReference type="EMBL" id="CP042425">
    <property type="protein sequence ID" value="QEL17612.1"/>
    <property type="molecule type" value="Genomic_DNA"/>
</dbReference>
<reference evidence="6" key="1">
    <citation type="submission" date="2019-08" db="EMBL/GenBank/DDBJ databases">
        <title>Limnoglobus roseus gen. nov., sp. nov., a novel freshwater planctomycete with a giant genome from the family Gemmataceae.</title>
        <authorList>
            <person name="Kulichevskaya I.S."/>
            <person name="Naumoff D.G."/>
            <person name="Miroshnikov K."/>
            <person name="Ivanova A."/>
            <person name="Philippov D.A."/>
            <person name="Hakobyan A."/>
            <person name="Rijpstra I.C."/>
            <person name="Sinninghe Damste J.S."/>
            <person name="Liesack W."/>
            <person name="Dedysh S.N."/>
        </authorList>
    </citation>
    <scope>NUCLEOTIDE SEQUENCE [LARGE SCALE GENOMIC DNA]</scope>
    <source>
        <strain evidence="6">PX52</strain>
    </source>
</reference>
<dbReference type="Pfam" id="PF00106">
    <property type="entry name" value="adh_short"/>
    <property type="match status" value="1"/>
</dbReference>
<dbReference type="Gene3D" id="3.40.50.720">
    <property type="entry name" value="NAD(P)-binding Rossmann-like Domain"/>
    <property type="match status" value="1"/>
</dbReference>